<organism evidence="2 3">
    <name type="scientific">Nocardia cyriacigeorgica</name>
    <dbReference type="NCBI Taxonomy" id="135487"/>
    <lineage>
        <taxon>Bacteria</taxon>
        <taxon>Bacillati</taxon>
        <taxon>Actinomycetota</taxon>
        <taxon>Actinomycetes</taxon>
        <taxon>Mycobacteriales</taxon>
        <taxon>Nocardiaceae</taxon>
        <taxon>Nocardia</taxon>
    </lineage>
</organism>
<feature type="compositionally biased region" description="Pro residues" evidence="1">
    <location>
        <begin position="202"/>
        <end position="211"/>
    </location>
</feature>
<feature type="region of interest" description="Disordered" evidence="1">
    <location>
        <begin position="1"/>
        <end position="41"/>
    </location>
</feature>
<feature type="compositionally biased region" description="Polar residues" evidence="1">
    <location>
        <begin position="1"/>
        <end position="17"/>
    </location>
</feature>
<dbReference type="AlphaFoldDB" id="A0A5R8NDC1"/>
<reference evidence="2 3" key="1">
    <citation type="submission" date="2019-05" db="EMBL/GenBank/DDBJ databases">
        <title>Genomes sequences of two Nocardia cyriacigeorgica environmental isolates, type strains Nocardia asteroides ATCC 19247 and Nocardia cyriacigeorgica DSM 44484.</title>
        <authorList>
            <person name="Vautrin F."/>
            <person name="Bergeron E."/>
            <person name="Dubost A."/>
            <person name="Abrouk D."/>
            <person name="Rodriguez Nava V."/>
            <person name="Pujic P."/>
        </authorList>
    </citation>
    <scope>NUCLEOTIDE SEQUENCE [LARGE SCALE GENOMIC DNA]</scope>
    <source>
        <strain evidence="2 3">EML 446</strain>
    </source>
</reference>
<sequence>MPSSAQARSPRHSTTTGARRRQPVPSTIWAAGPDPIDRTDRWPAPIVRRAATEFSRAGDRILLATPINADHRPRTHNRAPAANAGPYSALETLGRQPAILPIFTECDTPPVAHEPTADADLILASLLPAHPGDQVVDHLAALAAQRLRADGVLTVLTRSAHASDGTLLDPTGHVVHAAQTCDLLYLSHIVATPIHNDTITPDPTPPPPDARPAPRHQVVHTDVLVFLQAR</sequence>
<dbReference type="RefSeq" id="WP_138452199.1">
    <property type="nucleotide sequence ID" value="NZ_JADLSC010000006.1"/>
</dbReference>
<evidence type="ECO:0000313" key="3">
    <source>
        <dbReference type="Proteomes" id="UP000306378"/>
    </source>
</evidence>
<dbReference type="EMBL" id="VBUT01000012">
    <property type="protein sequence ID" value="TLF73670.1"/>
    <property type="molecule type" value="Genomic_DNA"/>
</dbReference>
<comment type="caution">
    <text evidence="2">The sequence shown here is derived from an EMBL/GenBank/DDBJ whole genome shotgun (WGS) entry which is preliminary data.</text>
</comment>
<proteinExistence type="predicted"/>
<evidence type="ECO:0008006" key="4">
    <source>
        <dbReference type="Google" id="ProtNLM"/>
    </source>
</evidence>
<feature type="region of interest" description="Disordered" evidence="1">
    <location>
        <begin position="196"/>
        <end position="215"/>
    </location>
</feature>
<accession>A0A5R8NDC1</accession>
<dbReference type="Proteomes" id="UP000306378">
    <property type="component" value="Unassembled WGS sequence"/>
</dbReference>
<name>A0A5R8NDC1_9NOCA</name>
<gene>
    <name evidence="2" type="ORF">FEK34_26645</name>
</gene>
<evidence type="ECO:0000313" key="2">
    <source>
        <dbReference type="EMBL" id="TLF73670.1"/>
    </source>
</evidence>
<evidence type="ECO:0000256" key="1">
    <source>
        <dbReference type="SAM" id="MobiDB-lite"/>
    </source>
</evidence>
<protein>
    <recommendedName>
        <fullName evidence="4">Class I SAM-dependent methyltransferase</fullName>
    </recommendedName>
</protein>